<dbReference type="Gene3D" id="2.40.128.580">
    <property type="entry name" value="GXWXG domain"/>
    <property type="match status" value="1"/>
</dbReference>
<gene>
    <name evidence="3" type="ORF">NE863_29020</name>
</gene>
<reference evidence="3" key="1">
    <citation type="submission" date="2022-06" db="EMBL/GenBank/DDBJ databases">
        <title>Physiological and biochemical characterization and genomic elucidation of a strain of the genus Ensifer adhaerens M8 that combines arsenic oxidation and chromium reduction.</title>
        <authorList>
            <person name="Li X."/>
            <person name="Yu c."/>
        </authorList>
    </citation>
    <scope>NUCLEOTIDE SEQUENCE</scope>
    <source>
        <strain evidence="3">M8</strain>
        <plasmid evidence="3">pB</plasmid>
    </source>
</reference>
<dbReference type="RefSeq" id="WP_252161302.1">
    <property type="nucleotide sequence ID" value="NZ_CP098809.1"/>
</dbReference>
<dbReference type="Pfam" id="PF14232">
    <property type="entry name" value="DUF4334"/>
    <property type="match status" value="1"/>
</dbReference>
<protein>
    <submittedName>
        <fullName evidence="3">DUF4334 domain-containing protein</fullName>
    </submittedName>
</protein>
<dbReference type="InterPro" id="IPR025951">
    <property type="entry name" value="GXWXG_dom"/>
</dbReference>
<dbReference type="Proteomes" id="UP001055460">
    <property type="component" value="Plasmid pB"/>
</dbReference>
<accession>A0A9Q8YFE7</accession>
<geneLocation type="plasmid" evidence="3 4">
    <name>pB</name>
</geneLocation>
<organism evidence="3 4">
    <name type="scientific">Ensifer adhaerens</name>
    <name type="common">Sinorhizobium morelense</name>
    <dbReference type="NCBI Taxonomy" id="106592"/>
    <lineage>
        <taxon>Bacteria</taxon>
        <taxon>Pseudomonadati</taxon>
        <taxon>Pseudomonadota</taxon>
        <taxon>Alphaproteobacteria</taxon>
        <taxon>Hyphomicrobiales</taxon>
        <taxon>Rhizobiaceae</taxon>
        <taxon>Sinorhizobium/Ensifer group</taxon>
        <taxon>Ensifer</taxon>
    </lineage>
</organism>
<feature type="domain" description="GXWXG" evidence="1">
    <location>
        <begin position="17"/>
        <end position="69"/>
    </location>
</feature>
<proteinExistence type="predicted"/>
<dbReference type="EMBL" id="CP098809">
    <property type="protein sequence ID" value="USJ27917.1"/>
    <property type="molecule type" value="Genomic_DNA"/>
</dbReference>
<evidence type="ECO:0000259" key="1">
    <source>
        <dbReference type="Pfam" id="PF14231"/>
    </source>
</evidence>
<dbReference type="AlphaFoldDB" id="A0A9Q8YFE7"/>
<evidence type="ECO:0000313" key="4">
    <source>
        <dbReference type="Proteomes" id="UP001055460"/>
    </source>
</evidence>
<sequence>MRRDNAVNDQQRALEQFLRLPPLEPGELAGLWQGRGVPTGHPFDGVLENLGWFGKRFNPDLRADALLFHVGGRKLRAIDPKWVPLPLALRFHAFGRTALAAVLFAGLQRCLKAKGPVASIKTVAFEGVASAAMIYDDQPIVDHFRRINDDSLMGLMAMRDDDRFYVFELERVIDPIALAQNLPVG</sequence>
<dbReference type="Pfam" id="PF14231">
    <property type="entry name" value="GXWXG"/>
    <property type="match status" value="1"/>
</dbReference>
<dbReference type="InterPro" id="IPR025568">
    <property type="entry name" value="DUF4334"/>
</dbReference>
<evidence type="ECO:0000259" key="2">
    <source>
        <dbReference type="Pfam" id="PF14232"/>
    </source>
</evidence>
<evidence type="ECO:0000313" key="3">
    <source>
        <dbReference type="EMBL" id="USJ27917.1"/>
    </source>
</evidence>
<name>A0A9Q8YFE7_ENSAD</name>
<keyword evidence="3" id="KW-0614">Plasmid</keyword>
<feature type="domain" description="DUF4334" evidence="2">
    <location>
        <begin position="117"/>
        <end position="171"/>
    </location>
</feature>